<sequence length="85" mass="9287">MSAKIAPPDPDWVAIFVILFGITKTTRAAEELILVTALGCLVLARSDEGLQCLRDNRKAVRCKRGSVCARCESSRPRTTGVPRDD</sequence>
<accession>A0A564WFK4</accession>
<dbReference type="AlphaFoldDB" id="A0A564WFK4"/>
<evidence type="ECO:0000313" key="2">
    <source>
        <dbReference type="Proteomes" id="UP000326641"/>
    </source>
</evidence>
<dbReference type="EMBL" id="UXAT02000012">
    <property type="protein sequence ID" value="VUX46264.1"/>
    <property type="molecule type" value="Genomic_DNA"/>
</dbReference>
<organism evidence="1 2">
    <name type="scientific">Candidatus Defluviicoccus seviourii</name>
    <dbReference type="NCBI Taxonomy" id="2565273"/>
    <lineage>
        <taxon>Bacteria</taxon>
        <taxon>Pseudomonadati</taxon>
        <taxon>Pseudomonadota</taxon>
        <taxon>Alphaproteobacteria</taxon>
        <taxon>Rhodospirillales</taxon>
        <taxon>Rhodospirillaceae</taxon>
        <taxon>Defluviicoccus</taxon>
    </lineage>
</organism>
<evidence type="ECO:0000313" key="1">
    <source>
        <dbReference type="EMBL" id="VUX46264.1"/>
    </source>
</evidence>
<keyword evidence="2" id="KW-1185">Reference proteome</keyword>
<gene>
    <name evidence="1" type="ORF">DF3PA_20164</name>
</gene>
<proteinExistence type="predicted"/>
<name>A0A564WFK4_9PROT</name>
<protein>
    <submittedName>
        <fullName evidence="1">Uncharacterized protein</fullName>
    </submittedName>
</protein>
<reference evidence="1" key="1">
    <citation type="submission" date="2018-11" db="EMBL/GenBank/DDBJ databases">
        <authorList>
            <person name="Onetto C."/>
        </authorList>
    </citation>
    <scope>NUCLEOTIDE SEQUENCE [LARGE SCALE GENOMIC DNA]</scope>
</reference>
<dbReference type="Proteomes" id="UP000326641">
    <property type="component" value="Unassembled WGS sequence"/>
</dbReference>
<comment type="caution">
    <text evidence="1">The sequence shown here is derived from an EMBL/GenBank/DDBJ whole genome shotgun (WGS) entry which is preliminary data.</text>
</comment>